<reference evidence="2 3" key="1">
    <citation type="submission" date="2021-04" db="EMBL/GenBank/DDBJ databases">
        <authorList>
            <person name="De Guttry C."/>
            <person name="Zahm M."/>
            <person name="Klopp C."/>
            <person name="Cabau C."/>
            <person name="Louis A."/>
            <person name="Berthelot C."/>
            <person name="Parey E."/>
            <person name="Roest Crollius H."/>
            <person name="Montfort J."/>
            <person name="Robinson-Rechavi M."/>
            <person name="Bucao C."/>
            <person name="Bouchez O."/>
            <person name="Gislard M."/>
            <person name="Lluch J."/>
            <person name="Milhes M."/>
            <person name="Lampietro C."/>
            <person name="Lopez Roques C."/>
            <person name="Donnadieu C."/>
            <person name="Braasch I."/>
            <person name="Desvignes T."/>
            <person name="Postlethwait J."/>
            <person name="Bobe J."/>
            <person name="Wedekind C."/>
            <person name="Guiguen Y."/>
        </authorList>
    </citation>
    <scope>NUCLEOTIDE SEQUENCE [LARGE SCALE GENOMIC DNA]</scope>
    <source>
        <strain evidence="2">Cs_M1</strain>
        <tissue evidence="2">Blood</tissue>
    </source>
</reference>
<organism evidence="2 3">
    <name type="scientific">Coregonus suidteri</name>
    <dbReference type="NCBI Taxonomy" id="861788"/>
    <lineage>
        <taxon>Eukaryota</taxon>
        <taxon>Metazoa</taxon>
        <taxon>Chordata</taxon>
        <taxon>Craniata</taxon>
        <taxon>Vertebrata</taxon>
        <taxon>Euteleostomi</taxon>
        <taxon>Actinopterygii</taxon>
        <taxon>Neopterygii</taxon>
        <taxon>Teleostei</taxon>
        <taxon>Protacanthopterygii</taxon>
        <taxon>Salmoniformes</taxon>
        <taxon>Salmonidae</taxon>
        <taxon>Coregoninae</taxon>
        <taxon>Coregonus</taxon>
    </lineage>
</organism>
<keyword evidence="1" id="KW-0812">Transmembrane</keyword>
<comment type="caution">
    <text evidence="2">The sequence shown here is derived from an EMBL/GenBank/DDBJ whole genome shotgun (WGS) entry which is preliminary data.</text>
</comment>
<evidence type="ECO:0000313" key="3">
    <source>
        <dbReference type="Proteomes" id="UP001356427"/>
    </source>
</evidence>
<evidence type="ECO:0000256" key="1">
    <source>
        <dbReference type="SAM" id="Phobius"/>
    </source>
</evidence>
<feature type="transmembrane region" description="Helical" evidence="1">
    <location>
        <begin position="88"/>
        <end position="106"/>
    </location>
</feature>
<sequence>MWLTCTPIGLRACGCSRSETLLCLLCPSRIQNRGHIHTGLGSMTSSAGVDGAYLSFLFTPLSHSLPFSSLTHSLSPHLFTLLSPNPQSLHLTLSLSLMLLFLYFPLNGYVSF</sequence>
<gene>
    <name evidence="2" type="ORF">J4Q44_G00195770</name>
</gene>
<keyword evidence="3" id="KW-1185">Reference proteome</keyword>
<keyword evidence="1" id="KW-0472">Membrane</keyword>
<accession>A0AAN8QSL8</accession>
<dbReference type="AlphaFoldDB" id="A0AAN8QSL8"/>
<evidence type="ECO:0000313" key="2">
    <source>
        <dbReference type="EMBL" id="KAK6309696.1"/>
    </source>
</evidence>
<keyword evidence="1" id="KW-1133">Transmembrane helix</keyword>
<dbReference type="Proteomes" id="UP001356427">
    <property type="component" value="Unassembled WGS sequence"/>
</dbReference>
<protein>
    <submittedName>
        <fullName evidence="2">Uncharacterized protein</fullName>
    </submittedName>
</protein>
<name>A0AAN8QSL8_9TELE</name>
<proteinExistence type="predicted"/>
<dbReference type="EMBL" id="JAGTTL010000017">
    <property type="protein sequence ID" value="KAK6309696.1"/>
    <property type="molecule type" value="Genomic_DNA"/>
</dbReference>